<dbReference type="InterPro" id="IPR012675">
    <property type="entry name" value="Beta-grasp_dom_sf"/>
</dbReference>
<name>A0A4R5KA06_9BACL</name>
<dbReference type="InterPro" id="IPR036010">
    <property type="entry name" value="2Fe-2S_ferredoxin-like_sf"/>
</dbReference>
<protein>
    <recommendedName>
        <fullName evidence="4">Succinate dehydogenase/fumarate reductase N-terminal domain-containing protein</fullName>
    </recommendedName>
</protein>
<dbReference type="PANTHER" id="PTHR11921">
    <property type="entry name" value="SUCCINATE DEHYDROGENASE IRON-SULFUR PROTEIN"/>
    <property type="match status" value="1"/>
</dbReference>
<keyword evidence="6" id="KW-1185">Reference proteome</keyword>
<dbReference type="GO" id="GO:0051536">
    <property type="term" value="F:iron-sulfur cluster binding"/>
    <property type="evidence" value="ECO:0007669"/>
    <property type="project" value="InterPro"/>
</dbReference>
<organism evidence="5 6">
    <name type="scientific">Paenibacillus piri</name>
    <dbReference type="NCBI Taxonomy" id="2547395"/>
    <lineage>
        <taxon>Bacteria</taxon>
        <taxon>Bacillati</taxon>
        <taxon>Bacillota</taxon>
        <taxon>Bacilli</taxon>
        <taxon>Bacillales</taxon>
        <taxon>Paenibacillaceae</taxon>
        <taxon>Paenibacillus</taxon>
    </lineage>
</organism>
<accession>A0A4R5KA06</accession>
<dbReference type="OrthoDB" id="9804391at2"/>
<feature type="domain" description="Succinate dehydogenase/fumarate reductase N-terminal" evidence="4">
    <location>
        <begin position="6"/>
        <end position="99"/>
    </location>
</feature>
<dbReference type="InterPro" id="IPR025192">
    <property type="entry name" value="Succ_DH/fum_Rdtase_N"/>
</dbReference>
<dbReference type="EMBL" id="SMRT01000023">
    <property type="protein sequence ID" value="TDF92021.1"/>
    <property type="molecule type" value="Genomic_DNA"/>
</dbReference>
<dbReference type="GO" id="GO:0022904">
    <property type="term" value="P:respiratory electron transport chain"/>
    <property type="evidence" value="ECO:0007669"/>
    <property type="project" value="TreeGrafter"/>
</dbReference>
<proteinExistence type="inferred from homology"/>
<reference evidence="5 6" key="1">
    <citation type="submission" date="2019-03" db="EMBL/GenBank/DDBJ databases">
        <title>This is whole genome sequence of Paenibacillus sp MS74 strain.</title>
        <authorList>
            <person name="Trinh H.N."/>
        </authorList>
    </citation>
    <scope>NUCLEOTIDE SEQUENCE [LARGE SCALE GENOMIC DNA]</scope>
    <source>
        <strain evidence="5 6">MS74</strain>
    </source>
</reference>
<dbReference type="Proteomes" id="UP000295636">
    <property type="component" value="Unassembled WGS sequence"/>
</dbReference>
<evidence type="ECO:0000256" key="3">
    <source>
        <dbReference type="ARBA" id="ARBA00034078"/>
    </source>
</evidence>
<gene>
    <name evidence="5" type="ORF">E1757_31215</name>
</gene>
<evidence type="ECO:0000259" key="4">
    <source>
        <dbReference type="Pfam" id="PF13085"/>
    </source>
</evidence>
<dbReference type="GO" id="GO:0009055">
    <property type="term" value="F:electron transfer activity"/>
    <property type="evidence" value="ECO:0007669"/>
    <property type="project" value="InterPro"/>
</dbReference>
<dbReference type="Pfam" id="PF13085">
    <property type="entry name" value="Fer2_3"/>
    <property type="match status" value="1"/>
</dbReference>
<comment type="caution">
    <text evidence="5">The sequence shown here is derived from an EMBL/GenBank/DDBJ whole genome shotgun (WGS) entry which is preliminary data.</text>
</comment>
<dbReference type="InterPro" id="IPR050573">
    <property type="entry name" value="SDH/FRD_Iron-Sulfur"/>
</dbReference>
<evidence type="ECO:0000256" key="2">
    <source>
        <dbReference type="ARBA" id="ARBA00009433"/>
    </source>
</evidence>
<dbReference type="RefSeq" id="WP_133235679.1">
    <property type="nucleotide sequence ID" value="NZ_SMRT01000023.1"/>
</dbReference>
<dbReference type="PANTHER" id="PTHR11921:SF29">
    <property type="entry name" value="SUCCINATE DEHYDROGENASE [UBIQUINONE] IRON-SULFUR SUBUNIT, MITOCHONDRIAL"/>
    <property type="match status" value="1"/>
</dbReference>
<evidence type="ECO:0000313" key="6">
    <source>
        <dbReference type="Proteomes" id="UP000295636"/>
    </source>
</evidence>
<comment type="similarity">
    <text evidence="2">Belongs to the succinate dehydrogenase/fumarate reductase iron-sulfur protein family.</text>
</comment>
<evidence type="ECO:0000313" key="5">
    <source>
        <dbReference type="EMBL" id="TDF92021.1"/>
    </source>
</evidence>
<dbReference type="Gene3D" id="3.10.20.30">
    <property type="match status" value="1"/>
</dbReference>
<sequence>MSIVTLNVVRGDSETGRRTEDYEVPYREGMSLLDAIFWIREHKDTSFSVRYSCRSANACKECMAVVDGKAGYLCSIRAVPDSRVHIEPLTGLPWIKDLATSLE</sequence>
<dbReference type="GO" id="GO:0009060">
    <property type="term" value="P:aerobic respiration"/>
    <property type="evidence" value="ECO:0007669"/>
    <property type="project" value="TreeGrafter"/>
</dbReference>
<comment type="cofactor">
    <cofactor evidence="3">
        <name>[2Fe-2S] cluster</name>
        <dbReference type="ChEBI" id="CHEBI:190135"/>
    </cofactor>
</comment>
<dbReference type="SUPFAM" id="SSF54292">
    <property type="entry name" value="2Fe-2S ferredoxin-like"/>
    <property type="match status" value="1"/>
</dbReference>
<dbReference type="AlphaFoldDB" id="A0A4R5KA06"/>
<comment type="cofactor">
    <cofactor evidence="1">
        <name>[3Fe-4S] cluster</name>
        <dbReference type="ChEBI" id="CHEBI:21137"/>
    </cofactor>
</comment>
<evidence type="ECO:0000256" key="1">
    <source>
        <dbReference type="ARBA" id="ARBA00001927"/>
    </source>
</evidence>